<accession>A0ACA9SE89</accession>
<feature type="non-terminal residue" evidence="1">
    <location>
        <position position="1"/>
    </location>
</feature>
<dbReference type="EMBL" id="CAJVQC010115836">
    <property type="protein sequence ID" value="CAG8836827.1"/>
    <property type="molecule type" value="Genomic_DNA"/>
</dbReference>
<proteinExistence type="predicted"/>
<keyword evidence="2" id="KW-1185">Reference proteome</keyword>
<reference evidence="1" key="1">
    <citation type="submission" date="2021-06" db="EMBL/GenBank/DDBJ databases">
        <authorList>
            <person name="Kallberg Y."/>
            <person name="Tangrot J."/>
            <person name="Rosling A."/>
        </authorList>
    </citation>
    <scope>NUCLEOTIDE SEQUENCE</scope>
    <source>
        <strain evidence="1">MA461A</strain>
    </source>
</reference>
<evidence type="ECO:0000313" key="1">
    <source>
        <dbReference type="EMBL" id="CAG8836827.1"/>
    </source>
</evidence>
<dbReference type="Proteomes" id="UP000789920">
    <property type="component" value="Unassembled WGS sequence"/>
</dbReference>
<protein>
    <submittedName>
        <fullName evidence="1">22445_t:CDS:1</fullName>
    </submittedName>
</protein>
<name>A0ACA9SE89_9GLOM</name>
<evidence type="ECO:0000313" key="2">
    <source>
        <dbReference type="Proteomes" id="UP000789920"/>
    </source>
</evidence>
<organism evidence="1 2">
    <name type="scientific">Racocetra persica</name>
    <dbReference type="NCBI Taxonomy" id="160502"/>
    <lineage>
        <taxon>Eukaryota</taxon>
        <taxon>Fungi</taxon>
        <taxon>Fungi incertae sedis</taxon>
        <taxon>Mucoromycota</taxon>
        <taxon>Glomeromycotina</taxon>
        <taxon>Glomeromycetes</taxon>
        <taxon>Diversisporales</taxon>
        <taxon>Gigasporaceae</taxon>
        <taxon>Racocetra</taxon>
    </lineage>
</organism>
<comment type="caution">
    <text evidence="1">The sequence shown here is derived from an EMBL/GenBank/DDBJ whole genome shotgun (WGS) entry which is preliminary data.</text>
</comment>
<gene>
    <name evidence="1" type="ORF">RPERSI_LOCUS30068</name>
</gene>
<sequence length="126" mass="14974">GEQSEADRMLLYVKDLHKKGNSYVMLGPIEGKNWDQQIDYLCICLQLCRLDRVILLQYYYHRYKKALRIAHQVYALYQIHDVHSLLIFDYISAYAILEMTKENFELLLEEVKRRCDEKIEPPSGST</sequence>